<comment type="caution">
    <text evidence="4">The sequence shown here is derived from an EMBL/GenBank/DDBJ whole genome shotgun (WGS) entry which is preliminary data.</text>
</comment>
<reference evidence="5" key="1">
    <citation type="journal article" date="2019" name="Int. J. Syst. Evol. Microbiol.">
        <title>The Global Catalogue of Microorganisms (GCM) 10K type strain sequencing project: providing services to taxonomists for standard genome sequencing and annotation.</title>
        <authorList>
            <consortium name="The Broad Institute Genomics Platform"/>
            <consortium name="The Broad Institute Genome Sequencing Center for Infectious Disease"/>
            <person name="Wu L."/>
            <person name="Ma J."/>
        </authorList>
    </citation>
    <scope>NUCLEOTIDE SEQUENCE [LARGE SCALE GENOMIC DNA]</scope>
    <source>
        <strain evidence="5">CGMCC 1.12851</strain>
    </source>
</reference>
<dbReference type="Gene3D" id="2.60.120.200">
    <property type="match status" value="1"/>
</dbReference>
<dbReference type="InterPro" id="IPR000757">
    <property type="entry name" value="Beta-glucanase-like"/>
</dbReference>
<dbReference type="PANTHER" id="PTHR10963:SF55">
    <property type="entry name" value="GLYCOSIDE HYDROLASE FAMILY 16 PROTEIN"/>
    <property type="match status" value="1"/>
</dbReference>
<evidence type="ECO:0000313" key="5">
    <source>
        <dbReference type="Proteomes" id="UP000614261"/>
    </source>
</evidence>
<evidence type="ECO:0000313" key="4">
    <source>
        <dbReference type="EMBL" id="GGB75655.1"/>
    </source>
</evidence>
<evidence type="ECO:0000256" key="2">
    <source>
        <dbReference type="SAM" id="MobiDB-lite"/>
    </source>
</evidence>
<dbReference type="InterPro" id="IPR050546">
    <property type="entry name" value="Glycosyl_Hydrlase_16"/>
</dbReference>
<dbReference type="SUPFAM" id="SSF49899">
    <property type="entry name" value="Concanavalin A-like lectins/glucanases"/>
    <property type="match status" value="1"/>
</dbReference>
<accession>A0ABQ1JSD8</accession>
<dbReference type="PANTHER" id="PTHR10963">
    <property type="entry name" value="GLYCOSYL HYDROLASE-RELATED"/>
    <property type="match status" value="1"/>
</dbReference>
<name>A0ABQ1JSD8_9SPHN</name>
<feature type="region of interest" description="Disordered" evidence="2">
    <location>
        <begin position="35"/>
        <end position="58"/>
    </location>
</feature>
<dbReference type="EMBL" id="BMGD01000008">
    <property type="protein sequence ID" value="GGB75655.1"/>
    <property type="molecule type" value="Genomic_DNA"/>
</dbReference>
<feature type="compositionally biased region" description="Polar residues" evidence="2">
    <location>
        <begin position="42"/>
        <end position="52"/>
    </location>
</feature>
<dbReference type="InterPro" id="IPR013320">
    <property type="entry name" value="ConA-like_dom_sf"/>
</dbReference>
<sequence>MIFRPGDPQRATVACPIESARPGQSIVFRQAYEPDGGKRGQAQASATVSDTDAPTPPVTEGFRAPYAFAPLGQLVYNADATSILFDDKGGPGIWSTALAHGRSQPANQETGYYGTVAMGAVEASDNAILLRTRRLEKPVDAKDGRPPYPFQAAILSAHKSRDLEFVYGSVEWDVKMPDRIGTWPGLWLLPRHGWPPEIDVYEGFSHNPEWTLSSSLSTTIHGGSRSKRAFRRSAFRMQMGDFGLANTLTSEYHKFQVTVDPGWITMFVDGVETTRYANPFPGTQWHPLMQVAVKAPPDSPYTQGTGDMALRSIRIWRSQ</sequence>
<evidence type="ECO:0000256" key="1">
    <source>
        <dbReference type="ARBA" id="ARBA00006865"/>
    </source>
</evidence>
<protein>
    <recommendedName>
        <fullName evidence="3">GH16 domain-containing protein</fullName>
    </recommendedName>
</protein>
<keyword evidence="5" id="KW-1185">Reference proteome</keyword>
<evidence type="ECO:0000259" key="3">
    <source>
        <dbReference type="PROSITE" id="PS51762"/>
    </source>
</evidence>
<feature type="domain" description="GH16" evidence="3">
    <location>
        <begin position="48"/>
        <end position="319"/>
    </location>
</feature>
<gene>
    <name evidence="4" type="ORF">GCM10010833_33630</name>
</gene>
<dbReference type="Proteomes" id="UP000614261">
    <property type="component" value="Unassembled WGS sequence"/>
</dbReference>
<proteinExistence type="inferred from homology"/>
<organism evidence="4 5">
    <name type="scientific">Blastomonas aquatica</name>
    <dbReference type="NCBI Taxonomy" id="1510276"/>
    <lineage>
        <taxon>Bacteria</taxon>
        <taxon>Pseudomonadati</taxon>
        <taxon>Pseudomonadota</taxon>
        <taxon>Alphaproteobacteria</taxon>
        <taxon>Sphingomonadales</taxon>
        <taxon>Sphingomonadaceae</taxon>
        <taxon>Blastomonas</taxon>
    </lineage>
</organism>
<dbReference type="Pfam" id="PF00722">
    <property type="entry name" value="Glyco_hydro_16"/>
    <property type="match status" value="1"/>
</dbReference>
<dbReference type="PROSITE" id="PS51762">
    <property type="entry name" value="GH16_2"/>
    <property type="match status" value="1"/>
</dbReference>
<comment type="similarity">
    <text evidence="1">Belongs to the glycosyl hydrolase 16 family.</text>
</comment>